<evidence type="ECO:0000256" key="1">
    <source>
        <dbReference type="ARBA" id="ARBA00004120"/>
    </source>
</evidence>
<dbReference type="PANTHER" id="PTHR15431">
    <property type="entry name" value="FGFR1 ONCOGENE PARTNER/LISH DOMAIN-CONTAINING PROTEIN"/>
    <property type="match status" value="1"/>
</dbReference>
<evidence type="ECO:0000313" key="10">
    <source>
        <dbReference type="Proteomes" id="UP001165060"/>
    </source>
</evidence>
<organism evidence="9 10">
    <name type="scientific">Tetraparma gracilis</name>
    <dbReference type="NCBI Taxonomy" id="2962635"/>
    <lineage>
        <taxon>Eukaryota</taxon>
        <taxon>Sar</taxon>
        <taxon>Stramenopiles</taxon>
        <taxon>Ochrophyta</taxon>
        <taxon>Bolidophyceae</taxon>
        <taxon>Parmales</taxon>
        <taxon>Triparmaceae</taxon>
        <taxon>Tetraparma</taxon>
    </lineage>
</organism>
<evidence type="ECO:0000256" key="2">
    <source>
        <dbReference type="ARBA" id="ARBA00004300"/>
    </source>
</evidence>
<dbReference type="Gene3D" id="1.20.960.40">
    <property type="match status" value="1"/>
</dbReference>
<accession>A0ABQ6MUA0</accession>
<keyword evidence="4" id="KW-0963">Cytoplasm</keyword>
<gene>
    <name evidence="9" type="ORF">TeGR_g10374</name>
</gene>
<comment type="caution">
    <text evidence="9">The sequence shown here is derived from an EMBL/GenBank/DDBJ whole genome shotgun (WGS) entry which is preliminary data.</text>
</comment>
<sequence length="182" mass="19245">MSSSDPPPATLSDLSSALHSTLQYRGTLDKLTASVRSEIYQCLNQTASAPPPSLPNENLAINTLILEYLRFNNYDHAASVLEVESGMPKENVDVSVIADDIGVKGDGKLPVLYGVVEALKENRANAGRSILQPTGDRVERVAFEEAPNPGSTSAANADSPGASANVNMMKLADPEPFSIGGY</sequence>
<dbReference type="PANTHER" id="PTHR15431:SF4">
    <property type="entry name" value="PROTEIN TONNEAU 1B"/>
    <property type="match status" value="1"/>
</dbReference>
<name>A0ABQ6MUA0_9STRA</name>
<protein>
    <recommendedName>
        <fullName evidence="8">FGFR1 oncogene partner (FOP) N-terminal dimerisation domain-containing protein</fullName>
    </recommendedName>
</protein>
<evidence type="ECO:0000259" key="8">
    <source>
        <dbReference type="Pfam" id="PF09398"/>
    </source>
</evidence>
<dbReference type="SMART" id="SM00667">
    <property type="entry name" value="LisH"/>
    <property type="match status" value="1"/>
</dbReference>
<reference evidence="9 10" key="1">
    <citation type="journal article" date="2023" name="Commun. Biol.">
        <title>Genome analysis of Parmales, the sister group of diatoms, reveals the evolutionary specialization of diatoms from phago-mixotrophs to photoautotrophs.</title>
        <authorList>
            <person name="Ban H."/>
            <person name="Sato S."/>
            <person name="Yoshikawa S."/>
            <person name="Yamada K."/>
            <person name="Nakamura Y."/>
            <person name="Ichinomiya M."/>
            <person name="Sato N."/>
            <person name="Blanc-Mathieu R."/>
            <person name="Endo H."/>
            <person name="Kuwata A."/>
            <person name="Ogata H."/>
        </authorList>
    </citation>
    <scope>NUCLEOTIDE SEQUENCE [LARGE SCALE GENOMIC DNA]</scope>
</reference>
<comment type="similarity">
    <text evidence="3">Belongs to the CEP43 family.</text>
</comment>
<keyword evidence="6" id="KW-0206">Cytoskeleton</keyword>
<evidence type="ECO:0000256" key="4">
    <source>
        <dbReference type="ARBA" id="ARBA00022490"/>
    </source>
</evidence>
<evidence type="ECO:0000256" key="7">
    <source>
        <dbReference type="ARBA" id="ARBA00023273"/>
    </source>
</evidence>
<dbReference type="InterPro" id="IPR018993">
    <property type="entry name" value="FOP_dimerisation-dom_N"/>
</dbReference>
<dbReference type="Proteomes" id="UP001165060">
    <property type="component" value="Unassembled WGS sequence"/>
</dbReference>
<keyword evidence="7" id="KW-0966">Cell projection</keyword>
<comment type="subcellular location">
    <subcellularLocation>
        <location evidence="1">Cytoplasm</location>
        <location evidence="1">Cytoskeleton</location>
        <location evidence="1">Cilium basal body</location>
    </subcellularLocation>
    <subcellularLocation>
        <location evidence="2">Cytoplasm</location>
        <location evidence="2">Cytoskeleton</location>
        <location evidence="2">Microtubule organizing center</location>
        <location evidence="2">Centrosome</location>
    </subcellularLocation>
</comment>
<proteinExistence type="inferred from homology"/>
<dbReference type="InterPro" id="IPR006594">
    <property type="entry name" value="LisH"/>
</dbReference>
<evidence type="ECO:0000256" key="6">
    <source>
        <dbReference type="ARBA" id="ARBA00023212"/>
    </source>
</evidence>
<evidence type="ECO:0000313" key="9">
    <source>
        <dbReference type="EMBL" id="GMI32501.1"/>
    </source>
</evidence>
<dbReference type="EMBL" id="BRYB01001739">
    <property type="protein sequence ID" value="GMI32501.1"/>
    <property type="molecule type" value="Genomic_DNA"/>
</dbReference>
<dbReference type="PROSITE" id="PS50896">
    <property type="entry name" value="LISH"/>
    <property type="match status" value="1"/>
</dbReference>
<evidence type="ECO:0000256" key="5">
    <source>
        <dbReference type="ARBA" id="ARBA00022794"/>
    </source>
</evidence>
<evidence type="ECO:0000256" key="3">
    <source>
        <dbReference type="ARBA" id="ARBA00005385"/>
    </source>
</evidence>
<keyword evidence="5" id="KW-0970">Cilium biogenesis/degradation</keyword>
<keyword evidence="10" id="KW-1185">Reference proteome</keyword>
<dbReference type="Pfam" id="PF09398">
    <property type="entry name" value="FOP_dimer"/>
    <property type="match status" value="1"/>
</dbReference>
<feature type="domain" description="FGFR1 oncogene partner (FOP) N-terminal dimerisation" evidence="8">
    <location>
        <begin position="60"/>
        <end position="117"/>
    </location>
</feature>